<evidence type="ECO:0000313" key="1">
    <source>
        <dbReference type="EMBL" id="JAS30148.1"/>
    </source>
</evidence>
<proteinExistence type="predicted"/>
<reference evidence="1" key="1">
    <citation type="submission" date="2015-12" db="EMBL/GenBank/DDBJ databases">
        <title>De novo transcriptome assembly of four potential Pierce s Disease insect vectors from Arizona vineyards.</title>
        <authorList>
            <person name="Tassone E.E."/>
        </authorList>
    </citation>
    <scope>NUCLEOTIDE SEQUENCE</scope>
</reference>
<protein>
    <submittedName>
        <fullName evidence="1">Uncharacterized protein</fullName>
    </submittedName>
</protein>
<name>A0A1B6DWU3_9HEMI</name>
<gene>
    <name evidence="1" type="ORF">g.45976</name>
</gene>
<dbReference type="AlphaFoldDB" id="A0A1B6DWU3"/>
<organism evidence="1">
    <name type="scientific">Clastoptera arizonana</name>
    <name type="common">Arizona spittle bug</name>
    <dbReference type="NCBI Taxonomy" id="38151"/>
    <lineage>
        <taxon>Eukaryota</taxon>
        <taxon>Metazoa</taxon>
        <taxon>Ecdysozoa</taxon>
        <taxon>Arthropoda</taxon>
        <taxon>Hexapoda</taxon>
        <taxon>Insecta</taxon>
        <taxon>Pterygota</taxon>
        <taxon>Neoptera</taxon>
        <taxon>Paraneoptera</taxon>
        <taxon>Hemiptera</taxon>
        <taxon>Auchenorrhyncha</taxon>
        <taxon>Cercopoidea</taxon>
        <taxon>Clastopteridae</taxon>
        <taxon>Clastoptera</taxon>
    </lineage>
</organism>
<feature type="non-terminal residue" evidence="1">
    <location>
        <position position="113"/>
    </location>
</feature>
<accession>A0A1B6DWU3</accession>
<dbReference type="EMBL" id="GEDC01007150">
    <property type="protein sequence ID" value="JAS30148.1"/>
    <property type="molecule type" value="Transcribed_RNA"/>
</dbReference>
<feature type="non-terminal residue" evidence="1">
    <location>
        <position position="1"/>
    </location>
</feature>
<sequence length="113" mass="13055">EEFQYVIIHRPGKSMSHVDALSRNPLPHVMLVKESEDSLIARLKRAQREDDELRMIFENVKKYRAKDYEIINDLLYRVENGELLIVVPKSMQVQVVRQAHGKSLGVTIVGSQL</sequence>